<dbReference type="Proteomes" id="UP000321248">
    <property type="component" value="Unassembled WGS sequence"/>
</dbReference>
<feature type="compositionally biased region" description="Basic residues" evidence="2">
    <location>
        <begin position="435"/>
        <end position="444"/>
    </location>
</feature>
<gene>
    <name evidence="4" type="ORF">FU658_04180</name>
</gene>
<feature type="compositionally biased region" description="Low complexity" evidence="2">
    <location>
        <begin position="445"/>
        <end position="462"/>
    </location>
</feature>
<feature type="region of interest" description="Disordered" evidence="2">
    <location>
        <begin position="435"/>
        <end position="473"/>
    </location>
</feature>
<sequence length="556" mass="59892">MKGARVRSFRGCCDHVRALNVAPGRFGHCERSGYDRRRMHFQEPRPMIRVSALALSLVLLAACAQVQVVRAPGATAVAGEQIDRAEQALRDGEAATALALLGSEQAAVDARERERWGRLRAEALATEGEYFEAARQLALLDASLTRQAQADNRAEIDRLLARVPDGELSANAAMLPDGHVMYPFAGRALSSRGLPLPRAYDRHDFPGEALALRPPADHDGYRPPMRLAVLLPMSGQMETASRSVRDGILAAHYREQRRRPEVVFYDTAGSAAGSVDAYQLATSEGADQILGPLSRDEVSALFRQDGLNVPVLALNRASEPGPPGSASFALNPEEEGLAAAERLLQRGLNRIITVTGTDDSARRALDAFKVRFQERGGVILAEARIDDSSPDYSRALQLAQQQAGGPDVHDALFLALRAPTRGCWCRNWRWPATRRARSRRRRRSSSAPATRARTASWTASSSPRHRGRWAASRSCPMSTRSAATWRAPAAVVPACSPSASTPIGCRATWNTFRDPPVPGSTAPPASCASTASATCCAAPAGACSPAAARGRRWMAS</sequence>
<feature type="transmembrane region" description="Helical" evidence="3">
    <location>
        <begin position="46"/>
        <end position="68"/>
    </location>
</feature>
<dbReference type="Pfam" id="PF04348">
    <property type="entry name" value="LppC"/>
    <property type="match status" value="1"/>
</dbReference>
<dbReference type="Gene3D" id="3.40.50.2300">
    <property type="match status" value="1"/>
</dbReference>
<evidence type="ECO:0000313" key="5">
    <source>
        <dbReference type="Proteomes" id="UP000321248"/>
    </source>
</evidence>
<evidence type="ECO:0000256" key="3">
    <source>
        <dbReference type="SAM" id="Phobius"/>
    </source>
</evidence>
<dbReference type="PANTHER" id="PTHR38038">
    <property type="entry name" value="PENICILLIN-BINDING PROTEIN ACTIVATOR LPOA"/>
    <property type="match status" value="1"/>
</dbReference>
<dbReference type="CDD" id="cd06339">
    <property type="entry name" value="PBP1_YraM_LppC_lipoprotein-like"/>
    <property type="match status" value="1"/>
</dbReference>
<dbReference type="InterPro" id="IPR028082">
    <property type="entry name" value="Peripla_BP_I"/>
</dbReference>
<dbReference type="GO" id="GO:0031241">
    <property type="term" value="C:periplasmic side of cell outer membrane"/>
    <property type="evidence" value="ECO:0007669"/>
    <property type="project" value="TreeGrafter"/>
</dbReference>
<comment type="caution">
    <text evidence="4">The sequence shown here is derived from an EMBL/GenBank/DDBJ whole genome shotgun (WGS) entry which is preliminary data.</text>
</comment>
<evidence type="ECO:0000256" key="1">
    <source>
        <dbReference type="ARBA" id="ARBA00023136"/>
    </source>
</evidence>
<keyword evidence="1 3" id="KW-0472">Membrane</keyword>
<keyword evidence="3" id="KW-1133">Transmembrane helix</keyword>
<evidence type="ECO:0000256" key="2">
    <source>
        <dbReference type="SAM" id="MobiDB-lite"/>
    </source>
</evidence>
<accession>A0A5C8KWJ5</accession>
<dbReference type="GO" id="GO:0030234">
    <property type="term" value="F:enzyme regulator activity"/>
    <property type="evidence" value="ECO:0007669"/>
    <property type="project" value="TreeGrafter"/>
</dbReference>
<name>A0A5C8KWJ5_9GAMM</name>
<dbReference type="EMBL" id="VRTS01000002">
    <property type="protein sequence ID" value="TXK65010.1"/>
    <property type="molecule type" value="Genomic_DNA"/>
</dbReference>
<keyword evidence="5" id="KW-1185">Reference proteome</keyword>
<keyword evidence="3" id="KW-0812">Transmembrane</keyword>
<dbReference type="AlphaFoldDB" id="A0A5C8KWJ5"/>
<dbReference type="GO" id="GO:0009252">
    <property type="term" value="P:peptidoglycan biosynthetic process"/>
    <property type="evidence" value="ECO:0007669"/>
    <property type="project" value="TreeGrafter"/>
</dbReference>
<dbReference type="PANTHER" id="PTHR38038:SF1">
    <property type="entry name" value="PENICILLIN-BINDING PROTEIN ACTIVATOR LPOA"/>
    <property type="match status" value="1"/>
</dbReference>
<dbReference type="SUPFAM" id="SSF53822">
    <property type="entry name" value="Periplasmic binding protein-like I"/>
    <property type="match status" value="1"/>
</dbReference>
<protein>
    <submittedName>
        <fullName evidence="4">ABC transporter substrate-binding protein</fullName>
    </submittedName>
</protein>
<dbReference type="OrthoDB" id="6708821at2"/>
<evidence type="ECO:0000313" key="4">
    <source>
        <dbReference type="EMBL" id="TXK65010.1"/>
    </source>
</evidence>
<organism evidence="4 5">
    <name type="scientific">Alkalisalibacterium limincola</name>
    <dbReference type="NCBI Taxonomy" id="2699169"/>
    <lineage>
        <taxon>Bacteria</taxon>
        <taxon>Pseudomonadati</taxon>
        <taxon>Pseudomonadota</taxon>
        <taxon>Gammaproteobacteria</taxon>
        <taxon>Lysobacterales</taxon>
        <taxon>Lysobacteraceae</taxon>
        <taxon>Alkalisalibacterium</taxon>
    </lineage>
</organism>
<proteinExistence type="predicted"/>
<reference evidence="4 5" key="1">
    <citation type="submission" date="2019-08" db="EMBL/GenBank/DDBJ databases">
        <authorList>
            <person name="Karlyshev A.V."/>
        </authorList>
    </citation>
    <scope>NUCLEOTIDE SEQUENCE [LARGE SCALE GENOMIC DNA]</scope>
    <source>
        <strain evidence="4 5">Alg18-2.2</strain>
    </source>
</reference>
<dbReference type="InterPro" id="IPR007443">
    <property type="entry name" value="LpoA"/>
</dbReference>